<organism evidence="4 5">
    <name type="scientific">Paractinoplanes pyxinae</name>
    <dbReference type="NCBI Taxonomy" id="2997416"/>
    <lineage>
        <taxon>Bacteria</taxon>
        <taxon>Bacillati</taxon>
        <taxon>Actinomycetota</taxon>
        <taxon>Actinomycetes</taxon>
        <taxon>Micromonosporales</taxon>
        <taxon>Micromonosporaceae</taxon>
        <taxon>Paractinoplanes</taxon>
    </lineage>
</organism>
<evidence type="ECO:0000256" key="2">
    <source>
        <dbReference type="SAM" id="MobiDB-lite"/>
    </source>
</evidence>
<feature type="compositionally biased region" description="Polar residues" evidence="2">
    <location>
        <begin position="802"/>
        <end position="814"/>
    </location>
</feature>
<evidence type="ECO:0000259" key="3">
    <source>
        <dbReference type="PROSITE" id="PS50043"/>
    </source>
</evidence>
<accession>A0ABT4ATS9</accession>
<dbReference type="EMBL" id="JAPNTZ010000001">
    <property type="protein sequence ID" value="MCY1136753.1"/>
    <property type="molecule type" value="Genomic_DNA"/>
</dbReference>
<dbReference type="SMART" id="SM00421">
    <property type="entry name" value="HTH_LUXR"/>
    <property type="match status" value="1"/>
</dbReference>
<feature type="region of interest" description="Disordered" evidence="2">
    <location>
        <begin position="794"/>
        <end position="814"/>
    </location>
</feature>
<dbReference type="PANTHER" id="PTHR43214:SF42">
    <property type="entry name" value="TRANSCRIPTIONAL REGULATORY PROTEIN DESR"/>
    <property type="match status" value="1"/>
</dbReference>
<name>A0ABT4ATS9_9ACTN</name>
<protein>
    <submittedName>
        <fullName evidence="4">LuxR C-terminal-related transcriptional regulator</fullName>
    </submittedName>
</protein>
<dbReference type="InterPro" id="IPR041664">
    <property type="entry name" value="AAA_16"/>
</dbReference>
<keyword evidence="1" id="KW-0238">DNA-binding</keyword>
<dbReference type="PROSITE" id="PS00622">
    <property type="entry name" value="HTH_LUXR_1"/>
    <property type="match status" value="1"/>
</dbReference>
<sequence length="865" mass="90748">MPGHDPLNPLSGLIGRSAELDRLRETVRTGGSLLLTGARGSGRSRLLAAGAHLARAAGHRVVVARGATAAPPLIRQLLLRVRHDLPGLPGRTGRHALALVGLAGGVPPDDEARLLADVFAALNRDRPTVVVADDVDRVPAEPAALLAGLGGPLLLAGDGARIPALLAGAPVIELPPLTDRDALRLLESREHRPVGGRARVEILHRARGNPAALLELGCGGPLQAAFGHEIAGLPEPARRLLLHLAAAQPPADASTVQAAAGPVGDHPWAAAEQIGLTTRHGDVARFTHPLARDAAYRSGTAHERDRAHRNLAAVLTAEPGRRAPHLAAVSSGANRALAADLESAAAAFRARGNLYEAAGALQQAAERSSPASEAARRFLAAAADAGDLGAVDWTLELTAAVRGLTADETLTGAAVAVAARSLSRSGRQHEAWAMVTTAEGSGAAVALGPAIAIASLTGRTEHRRGLTTLLEAAGPATDPLLAALARLVADPAQRGGRELCDDVVVPPPSAQLDDARRFRLGVAGSLAYFEDRPRLAMAFLRAAVDVPAGRRPSPSSAETVAVLVDVLIDAGHWESAERYADTAGPVGMPMAAAHLDSLRAHLYAMRGDTAEAERLLRTTWARLDVEQNRAIHVRLSRSAGAAAHAAGDYQEAYRHLRSAFGADWEPLEIVTAGRGIAELAAAAARTGHRDEARLAVRAVRAQLGPAPTARMRMLLHTADALLADDDERAEHHFRAATTDPAGHQWPYDRAMARLHHGTWLRRARRPRDARPVLTAAADVFTRLGAVPAATAADRELRASGQDAGTGSDSRLSGLTAQERQVAELAARGLRNREIAERLFISVRTVGAHLHSIYPKLGISGRHQLS</sequence>
<dbReference type="Proteomes" id="UP001151002">
    <property type="component" value="Unassembled WGS sequence"/>
</dbReference>
<dbReference type="InterPro" id="IPR016032">
    <property type="entry name" value="Sig_transdc_resp-reg_C-effctor"/>
</dbReference>
<evidence type="ECO:0000256" key="1">
    <source>
        <dbReference type="ARBA" id="ARBA00023125"/>
    </source>
</evidence>
<proteinExistence type="predicted"/>
<evidence type="ECO:0000313" key="4">
    <source>
        <dbReference type="EMBL" id="MCY1136753.1"/>
    </source>
</evidence>
<evidence type="ECO:0000313" key="5">
    <source>
        <dbReference type="Proteomes" id="UP001151002"/>
    </source>
</evidence>
<dbReference type="InterPro" id="IPR039420">
    <property type="entry name" value="WalR-like"/>
</dbReference>
<dbReference type="InterPro" id="IPR027417">
    <property type="entry name" value="P-loop_NTPase"/>
</dbReference>
<dbReference type="InterPro" id="IPR000792">
    <property type="entry name" value="Tscrpt_reg_LuxR_C"/>
</dbReference>
<dbReference type="PANTHER" id="PTHR43214">
    <property type="entry name" value="TWO-COMPONENT RESPONSE REGULATOR"/>
    <property type="match status" value="1"/>
</dbReference>
<dbReference type="SUPFAM" id="SSF52540">
    <property type="entry name" value="P-loop containing nucleoside triphosphate hydrolases"/>
    <property type="match status" value="1"/>
</dbReference>
<gene>
    <name evidence="4" type="ORF">OWR29_02000</name>
</gene>
<comment type="caution">
    <text evidence="4">The sequence shown here is derived from an EMBL/GenBank/DDBJ whole genome shotgun (WGS) entry which is preliminary data.</text>
</comment>
<dbReference type="SUPFAM" id="SSF48452">
    <property type="entry name" value="TPR-like"/>
    <property type="match status" value="1"/>
</dbReference>
<dbReference type="Gene3D" id="1.25.40.10">
    <property type="entry name" value="Tetratricopeptide repeat domain"/>
    <property type="match status" value="1"/>
</dbReference>
<dbReference type="CDD" id="cd06170">
    <property type="entry name" value="LuxR_C_like"/>
    <property type="match status" value="1"/>
</dbReference>
<dbReference type="PROSITE" id="PS50043">
    <property type="entry name" value="HTH_LUXR_2"/>
    <property type="match status" value="1"/>
</dbReference>
<dbReference type="RefSeq" id="WP_267560523.1">
    <property type="nucleotide sequence ID" value="NZ_JAPNTZ010000001.1"/>
</dbReference>
<dbReference type="Pfam" id="PF00196">
    <property type="entry name" value="GerE"/>
    <property type="match status" value="1"/>
</dbReference>
<dbReference type="Gene3D" id="1.10.10.10">
    <property type="entry name" value="Winged helix-like DNA-binding domain superfamily/Winged helix DNA-binding domain"/>
    <property type="match status" value="1"/>
</dbReference>
<feature type="domain" description="HTH luxR-type" evidence="3">
    <location>
        <begin position="807"/>
        <end position="865"/>
    </location>
</feature>
<dbReference type="PRINTS" id="PR00038">
    <property type="entry name" value="HTHLUXR"/>
</dbReference>
<reference evidence="4" key="1">
    <citation type="submission" date="2022-11" db="EMBL/GenBank/DDBJ databases">
        <authorList>
            <person name="Somphong A."/>
            <person name="Phongsopitanun W."/>
        </authorList>
    </citation>
    <scope>NUCLEOTIDE SEQUENCE</scope>
    <source>
        <strain evidence="4">Pm04-4</strain>
    </source>
</reference>
<dbReference type="InterPro" id="IPR011990">
    <property type="entry name" value="TPR-like_helical_dom_sf"/>
</dbReference>
<dbReference type="SUPFAM" id="SSF46894">
    <property type="entry name" value="C-terminal effector domain of the bipartite response regulators"/>
    <property type="match status" value="1"/>
</dbReference>
<dbReference type="InterPro" id="IPR036388">
    <property type="entry name" value="WH-like_DNA-bd_sf"/>
</dbReference>
<keyword evidence="5" id="KW-1185">Reference proteome</keyword>
<dbReference type="Pfam" id="PF13191">
    <property type="entry name" value="AAA_16"/>
    <property type="match status" value="1"/>
</dbReference>